<dbReference type="Proteomes" id="UP000613177">
    <property type="component" value="Unassembled WGS sequence"/>
</dbReference>
<protein>
    <submittedName>
        <fullName evidence="2">Uncharacterized protein</fullName>
    </submittedName>
</protein>
<feature type="region of interest" description="Disordered" evidence="1">
    <location>
        <begin position="17"/>
        <end position="113"/>
    </location>
</feature>
<feature type="compositionally biased region" description="Low complexity" evidence="1">
    <location>
        <begin position="85"/>
        <end position="107"/>
    </location>
</feature>
<organism evidence="2 3">
    <name type="scientific">Thamnidium elegans</name>
    <dbReference type="NCBI Taxonomy" id="101142"/>
    <lineage>
        <taxon>Eukaryota</taxon>
        <taxon>Fungi</taxon>
        <taxon>Fungi incertae sedis</taxon>
        <taxon>Mucoromycota</taxon>
        <taxon>Mucoromycotina</taxon>
        <taxon>Mucoromycetes</taxon>
        <taxon>Mucorales</taxon>
        <taxon>Mucorineae</taxon>
        <taxon>Mucoraceae</taxon>
        <taxon>Thamnidium</taxon>
    </lineage>
</organism>
<gene>
    <name evidence="2" type="ORF">INT48_003824</name>
</gene>
<reference evidence="2" key="1">
    <citation type="submission" date="2021-01" db="EMBL/GenBank/DDBJ databases">
        <title>Metabolic potential, ecology and presence of endohyphal bacteria is reflected in genomic diversity of Mucoromycotina.</title>
        <authorList>
            <person name="Muszewska A."/>
            <person name="Okrasinska A."/>
            <person name="Steczkiewicz K."/>
            <person name="Drgas O."/>
            <person name="Orlowska M."/>
            <person name="Perlinska-Lenart U."/>
            <person name="Aleksandrzak-Piekarczyk T."/>
            <person name="Szatraj K."/>
            <person name="Zielenkiewicz U."/>
            <person name="Pilsyk S."/>
            <person name="Malc E."/>
            <person name="Mieczkowski P."/>
            <person name="Kruszewska J.S."/>
            <person name="Biernat P."/>
            <person name="Pawlowska J."/>
        </authorList>
    </citation>
    <scope>NUCLEOTIDE SEQUENCE</scope>
    <source>
        <strain evidence="2">WA0000018081</strain>
    </source>
</reference>
<evidence type="ECO:0000256" key="1">
    <source>
        <dbReference type="SAM" id="MobiDB-lite"/>
    </source>
</evidence>
<proteinExistence type="predicted"/>
<name>A0A8H7SXE4_9FUNG</name>
<dbReference type="EMBL" id="JAEPRE010000021">
    <property type="protein sequence ID" value="KAG2236205.1"/>
    <property type="molecule type" value="Genomic_DNA"/>
</dbReference>
<accession>A0A8H7SXE4</accession>
<evidence type="ECO:0000313" key="2">
    <source>
        <dbReference type="EMBL" id="KAG2236205.1"/>
    </source>
</evidence>
<keyword evidence="3" id="KW-1185">Reference proteome</keyword>
<sequence>MPSYTQRLRNMAYITNKKRLKLAGSQVGDNNEEQAEEERCKRCGQSGNKDARSRLCQRNKNYDPNKAEEDTDEGHPQKRQEVPGSSTSQQDSISSAFTSTSTSIPASGGTRPTTAIIRAGVKNIRSEAQKLANRRARAAGRNARQRAIRNPNTIKPYPYCTKKNCYDTEAPHSSRGSILCPSHIQNTSKFIKENVGKGHRRFIRKHGLRDLVILERQEKEILLRKISELVEDYRQVEIKSQLFTSYYIRNRLSQNLPLPPILFHQAFFYACIQKTIGRNITNTNVTLPRANINAVFEQYDCQFLNNRVAMEPGRNVHANALASLANISAQNLVHHVSENYTNTLRNYIKIRLKEDFNLNPSNINTLCQYVFNNSVNSFTGVTWPENIQNTPDDIALVNTVIGAGRITNEPVTMTLITTNPGVFLQYMY</sequence>
<comment type="caution">
    <text evidence="2">The sequence shown here is derived from an EMBL/GenBank/DDBJ whole genome shotgun (WGS) entry which is preliminary data.</text>
</comment>
<dbReference type="AlphaFoldDB" id="A0A8H7SXE4"/>
<feature type="compositionally biased region" description="Basic and acidic residues" evidence="1">
    <location>
        <begin position="60"/>
        <end position="81"/>
    </location>
</feature>
<evidence type="ECO:0000313" key="3">
    <source>
        <dbReference type="Proteomes" id="UP000613177"/>
    </source>
</evidence>